<dbReference type="RefSeq" id="XP_052944354.1">
    <property type="nucleotide sequence ID" value="XM_053093697.1"/>
</dbReference>
<dbReference type="EMBL" id="JAKWFO010000006">
    <property type="protein sequence ID" value="KAI9634577.1"/>
    <property type="molecule type" value="Genomic_DNA"/>
</dbReference>
<dbReference type="GeneID" id="77732902"/>
<gene>
    <name evidence="2" type="ORF">MKK02DRAFT_7814</name>
</gene>
<reference evidence="2" key="1">
    <citation type="journal article" date="2022" name="G3 (Bethesda)">
        <title>High quality genome of the basidiomycete yeast Dioszegia hungarica PDD-24b-2 isolated from cloud water.</title>
        <authorList>
            <person name="Jarrige D."/>
            <person name="Haridas S."/>
            <person name="Bleykasten-Grosshans C."/>
            <person name="Joly M."/>
            <person name="Nadalig T."/>
            <person name="Sancelme M."/>
            <person name="Vuilleumier S."/>
            <person name="Grigoriev I.V."/>
            <person name="Amato P."/>
            <person name="Bringel F."/>
        </authorList>
    </citation>
    <scope>NUCLEOTIDE SEQUENCE</scope>
    <source>
        <strain evidence="2">PDD-24b-2</strain>
    </source>
</reference>
<proteinExistence type="predicted"/>
<dbReference type="AlphaFoldDB" id="A0AA38H534"/>
<feature type="non-terminal residue" evidence="2">
    <location>
        <position position="317"/>
    </location>
</feature>
<evidence type="ECO:0000256" key="1">
    <source>
        <dbReference type="SAM" id="MobiDB-lite"/>
    </source>
</evidence>
<protein>
    <submittedName>
        <fullName evidence="2">Uncharacterized protein</fullName>
    </submittedName>
</protein>
<feature type="compositionally biased region" description="Polar residues" evidence="1">
    <location>
        <begin position="205"/>
        <end position="214"/>
    </location>
</feature>
<accession>A0AA38H534</accession>
<evidence type="ECO:0000313" key="3">
    <source>
        <dbReference type="Proteomes" id="UP001164286"/>
    </source>
</evidence>
<sequence length="317" mass="34776">LKRRRVACSLLALRWTEEADGYWQDVREALEQLREGIERETLKLGAILAGQADPGLEAEERYQRLTPPWSGGLPFAPSVQKPNGDFAPTTSDKEKMEGHVVIIQKALERAWEETAMLRRHLAGDQSISAEELDLGPSARNWAGLREELGIMVREVERGRETLASLSGGARQPLQESAEDVDTSGDAPTFLRTWDDTDALPPRSVSVGTTANTDLASPERQHDGDDTPEVLAPAGLDEIYEADLGVPERPDDLGLGKMGRAERVGMMKLARAEGLTLGEYMRRNMGSGEDVVVQKRGEGGQKVVDELKGVLGLVRMKK</sequence>
<feature type="region of interest" description="Disordered" evidence="1">
    <location>
        <begin position="163"/>
        <end position="226"/>
    </location>
</feature>
<evidence type="ECO:0000313" key="2">
    <source>
        <dbReference type="EMBL" id="KAI9634577.1"/>
    </source>
</evidence>
<dbReference type="Proteomes" id="UP001164286">
    <property type="component" value="Unassembled WGS sequence"/>
</dbReference>
<organism evidence="2 3">
    <name type="scientific">Dioszegia hungarica</name>
    <dbReference type="NCBI Taxonomy" id="4972"/>
    <lineage>
        <taxon>Eukaryota</taxon>
        <taxon>Fungi</taxon>
        <taxon>Dikarya</taxon>
        <taxon>Basidiomycota</taxon>
        <taxon>Agaricomycotina</taxon>
        <taxon>Tremellomycetes</taxon>
        <taxon>Tremellales</taxon>
        <taxon>Bulleribasidiaceae</taxon>
        <taxon>Dioszegia</taxon>
    </lineage>
</organism>
<name>A0AA38H534_9TREE</name>
<comment type="caution">
    <text evidence="2">The sequence shown here is derived from an EMBL/GenBank/DDBJ whole genome shotgun (WGS) entry which is preliminary data.</text>
</comment>
<keyword evidence="3" id="KW-1185">Reference proteome</keyword>
<feature type="non-terminal residue" evidence="2">
    <location>
        <position position="1"/>
    </location>
</feature>